<name>A0A1J5TH65_9ZZZZ</name>
<dbReference type="GO" id="GO:0016491">
    <property type="term" value="F:oxidoreductase activity"/>
    <property type="evidence" value="ECO:0007669"/>
    <property type="project" value="InterPro"/>
</dbReference>
<accession>A0A1J5TH65</accession>
<evidence type="ECO:0000259" key="2">
    <source>
        <dbReference type="PROSITE" id="PS51352"/>
    </source>
</evidence>
<sequence>MPADNSRKPANRWRGYAINLLLFIAVVVGMRIWQQRDMVSGPAPALQGATLAGQPYKLPAHPERPVLVHFWATWCPICRAEQGSIAAIAHDHPDVITIAMQSGKPDEVARFMREQGIDFPVVNDADGSLSASWGVHAVPASFIISPDGTIRFVEVGYTTGIGLRLRLWLAGLV</sequence>
<protein>
    <submittedName>
        <fullName evidence="3">Sporulation thiol-disulfide oxidoreductase A</fullName>
    </submittedName>
</protein>
<keyword evidence="1" id="KW-1133">Transmembrane helix</keyword>
<proteinExistence type="predicted"/>
<dbReference type="InterPro" id="IPR000866">
    <property type="entry name" value="AhpC/TSA"/>
</dbReference>
<dbReference type="SUPFAM" id="SSF52833">
    <property type="entry name" value="Thioredoxin-like"/>
    <property type="match status" value="1"/>
</dbReference>
<dbReference type="PROSITE" id="PS51352">
    <property type="entry name" value="THIOREDOXIN_2"/>
    <property type="match status" value="1"/>
</dbReference>
<comment type="caution">
    <text evidence="3">The sequence shown here is derived from an EMBL/GenBank/DDBJ whole genome shotgun (WGS) entry which is preliminary data.</text>
</comment>
<dbReference type="GO" id="GO:0016209">
    <property type="term" value="F:antioxidant activity"/>
    <property type="evidence" value="ECO:0007669"/>
    <property type="project" value="InterPro"/>
</dbReference>
<dbReference type="InterPro" id="IPR013766">
    <property type="entry name" value="Thioredoxin_domain"/>
</dbReference>
<reference evidence="3" key="1">
    <citation type="submission" date="2016-10" db="EMBL/GenBank/DDBJ databases">
        <title>Sequence of Gallionella enrichment culture.</title>
        <authorList>
            <person name="Poehlein A."/>
            <person name="Muehling M."/>
            <person name="Daniel R."/>
        </authorList>
    </citation>
    <scope>NUCLEOTIDE SEQUENCE</scope>
</reference>
<dbReference type="AlphaFoldDB" id="A0A1J5TH65"/>
<feature type="domain" description="Thioredoxin" evidence="2">
    <location>
        <begin position="37"/>
        <end position="173"/>
    </location>
</feature>
<dbReference type="Pfam" id="PF00578">
    <property type="entry name" value="AhpC-TSA"/>
    <property type="match status" value="1"/>
</dbReference>
<feature type="transmembrane region" description="Helical" evidence="1">
    <location>
        <begin position="16"/>
        <end position="33"/>
    </location>
</feature>
<evidence type="ECO:0000313" key="3">
    <source>
        <dbReference type="EMBL" id="OIR19491.1"/>
    </source>
</evidence>
<dbReference type="PANTHER" id="PTHR42852:SF17">
    <property type="entry name" value="THIOREDOXIN-LIKE PROTEIN HI_1115"/>
    <property type="match status" value="1"/>
</dbReference>
<dbReference type="InterPro" id="IPR036249">
    <property type="entry name" value="Thioredoxin-like_sf"/>
</dbReference>
<keyword evidence="1" id="KW-0812">Transmembrane</keyword>
<evidence type="ECO:0000256" key="1">
    <source>
        <dbReference type="SAM" id="Phobius"/>
    </source>
</evidence>
<dbReference type="Gene3D" id="3.40.30.10">
    <property type="entry name" value="Glutaredoxin"/>
    <property type="match status" value="1"/>
</dbReference>
<dbReference type="CDD" id="cd03011">
    <property type="entry name" value="TlpA_like_ScsD_MtbDsbE"/>
    <property type="match status" value="1"/>
</dbReference>
<dbReference type="EMBL" id="MLJW01000001">
    <property type="protein sequence ID" value="OIR19491.1"/>
    <property type="molecule type" value="Genomic_DNA"/>
</dbReference>
<dbReference type="PANTHER" id="PTHR42852">
    <property type="entry name" value="THIOL:DISULFIDE INTERCHANGE PROTEIN DSBE"/>
    <property type="match status" value="1"/>
</dbReference>
<dbReference type="InterPro" id="IPR050553">
    <property type="entry name" value="Thioredoxin_ResA/DsbE_sf"/>
</dbReference>
<organism evidence="3">
    <name type="scientific">mine drainage metagenome</name>
    <dbReference type="NCBI Taxonomy" id="410659"/>
    <lineage>
        <taxon>unclassified sequences</taxon>
        <taxon>metagenomes</taxon>
        <taxon>ecological metagenomes</taxon>
    </lineage>
</organism>
<keyword evidence="1" id="KW-0472">Membrane</keyword>
<gene>
    <name evidence="3" type="primary">stoA_1</name>
    <name evidence="3" type="ORF">GALL_03720</name>
</gene>